<accession>A0A8H6ZHL8</accession>
<name>A0A8H6ZHL8_9AGAR</name>
<protein>
    <recommendedName>
        <fullName evidence="4">EF-hand domain-containing protein</fullName>
    </recommendedName>
</protein>
<feature type="compositionally biased region" description="Gly residues" evidence="1">
    <location>
        <begin position="597"/>
        <end position="610"/>
    </location>
</feature>
<evidence type="ECO:0000313" key="3">
    <source>
        <dbReference type="Proteomes" id="UP000623467"/>
    </source>
</evidence>
<dbReference type="InterPro" id="IPR018247">
    <property type="entry name" value="EF_Hand_1_Ca_BS"/>
</dbReference>
<dbReference type="PROSITE" id="PS00018">
    <property type="entry name" value="EF_HAND_1"/>
    <property type="match status" value="1"/>
</dbReference>
<feature type="compositionally biased region" description="Low complexity" evidence="1">
    <location>
        <begin position="571"/>
        <end position="584"/>
    </location>
</feature>
<reference evidence="2" key="1">
    <citation type="submission" date="2020-05" db="EMBL/GenBank/DDBJ databases">
        <title>Mycena genomes resolve the evolution of fungal bioluminescence.</title>
        <authorList>
            <person name="Tsai I.J."/>
        </authorList>
    </citation>
    <scope>NUCLEOTIDE SEQUENCE</scope>
    <source>
        <strain evidence="2">160909Yilan</strain>
    </source>
</reference>
<dbReference type="AlphaFoldDB" id="A0A8H6ZHL8"/>
<evidence type="ECO:0008006" key="4">
    <source>
        <dbReference type="Google" id="ProtNLM"/>
    </source>
</evidence>
<dbReference type="OrthoDB" id="2122982at2759"/>
<feature type="region of interest" description="Disordered" evidence="1">
    <location>
        <begin position="1"/>
        <end position="42"/>
    </location>
</feature>
<dbReference type="Proteomes" id="UP000623467">
    <property type="component" value="Unassembled WGS sequence"/>
</dbReference>
<comment type="caution">
    <text evidence="2">The sequence shown here is derived from an EMBL/GenBank/DDBJ whole genome shotgun (WGS) entry which is preliminary data.</text>
</comment>
<gene>
    <name evidence="2" type="ORF">MSAN_00218100</name>
</gene>
<keyword evidence="3" id="KW-1185">Reference proteome</keyword>
<feature type="compositionally biased region" description="Basic and acidic residues" evidence="1">
    <location>
        <begin position="13"/>
        <end position="27"/>
    </location>
</feature>
<organism evidence="2 3">
    <name type="scientific">Mycena sanguinolenta</name>
    <dbReference type="NCBI Taxonomy" id="230812"/>
    <lineage>
        <taxon>Eukaryota</taxon>
        <taxon>Fungi</taxon>
        <taxon>Dikarya</taxon>
        <taxon>Basidiomycota</taxon>
        <taxon>Agaricomycotina</taxon>
        <taxon>Agaricomycetes</taxon>
        <taxon>Agaricomycetidae</taxon>
        <taxon>Agaricales</taxon>
        <taxon>Marasmiineae</taxon>
        <taxon>Mycenaceae</taxon>
        <taxon>Mycena</taxon>
    </lineage>
</organism>
<evidence type="ECO:0000313" key="2">
    <source>
        <dbReference type="EMBL" id="KAF7377942.1"/>
    </source>
</evidence>
<sequence length="737" mass="83141">MPTSTPAPGASTHESRDSEGKETESKSAHSALTSQTETEDSAIGTAESYYKQLDDFFENPDNASAISSAKDALSAALKATNIEEQFDTFAQTSNIIVSGLDILGKIHPFISIAAQAFKLVIEVDLKRRENDGKVLAVRLQMQDMIVILFDLRDISKEKVGRLTEVMELIAKHITAARNDKREVQSSLALYTADGVSEIKKQMQKLFSVLETSREREVRGIIGKNEAQDYIGNKELQQQLFAEGEKFLTPSQLASERKSLQKELEEKVDEVLEKHVALFTSQLEKQNGRLLQTILAAVDNGPYTKILDPDLREVWHAHHWPDPIRGQNFISGLSEYYKKKFSSQQRDSEHWVVDYIDIAATKLIEAVDDDGSQFLSAEEINNFTAPKPKDWSLTQWIVFWIAGWHPTVAWYKGKDRSHPAIAVDSSFAIRPSRQSMHVEPRLNFLMEDFRRLEEELLKTRLEKRFYFLDQRATVQEVSNHQRIDHYIFPLLYLLLNHHRDTMQRAGREHSEFTKMSTSLDSIFEAVEWRVDVLKEKFRMNSLDVEKRFEEFSCGMFHLLYNLKYGEHDEQKNSSQNQNEQSPQKQMPDAQDRRPVIRGGVGGEGGYGGKQGGPGGLGEAAYMSLEAVEHFKEIIGGVGGKGGMGGSEGVGGPGGIGEGNKFREKRITEEWLVQPNPDVKVTDLHELDEAIRRLLIANGYRTVGGLVKATENDLKEAGLTVRGQIHQLKATLEKVPPKK</sequence>
<proteinExistence type="predicted"/>
<feature type="region of interest" description="Disordered" evidence="1">
    <location>
        <begin position="567"/>
        <end position="610"/>
    </location>
</feature>
<evidence type="ECO:0000256" key="1">
    <source>
        <dbReference type="SAM" id="MobiDB-lite"/>
    </source>
</evidence>
<dbReference type="EMBL" id="JACAZH010000001">
    <property type="protein sequence ID" value="KAF7377942.1"/>
    <property type="molecule type" value="Genomic_DNA"/>
</dbReference>